<accession>A0A1Z1MEK8</accession>
<evidence type="ECO:0000313" key="1">
    <source>
        <dbReference type="EMBL" id="ARW64265.1"/>
    </source>
</evidence>
<sequence>MILSIFLNRGDKKHIIETIKSNNYLTYIYTTKEERLKSILVNVSNKLSWDFIEGYKISQALLNHVDKILQKC</sequence>
<reference evidence="1" key="1">
    <citation type="journal article" date="2017" name="J. Phycol.">
        <title>Analysis of chloroplast genomes and a supermatrix inform reclassification of the Rhodomelaceae (Rhodophyta).</title>
        <authorList>
            <person name="Diaz-Tapia P."/>
            <person name="Maggs C.A."/>
            <person name="West J.A."/>
            <person name="Verbruggen H."/>
        </authorList>
    </citation>
    <scope>NUCLEOTIDE SEQUENCE</scope>
    <source>
        <strain evidence="1">PD763</strain>
    </source>
</reference>
<keyword evidence="1" id="KW-0934">Plastid</keyword>
<dbReference type="GeneID" id="33357289"/>
<dbReference type="RefSeq" id="YP_009395285.1">
    <property type="nucleotide sequence ID" value="NC_035277.1"/>
</dbReference>
<name>A0A1Z1MEK8_9FLOR</name>
<keyword evidence="1" id="KW-0150">Chloroplast</keyword>
<gene>
    <name evidence="1" type="primary">orf72</name>
</gene>
<proteinExistence type="predicted"/>
<organism evidence="1">
    <name type="scientific">Polysiphonia infestans</name>
    <dbReference type="NCBI Taxonomy" id="2006978"/>
    <lineage>
        <taxon>Eukaryota</taxon>
        <taxon>Rhodophyta</taxon>
        <taxon>Florideophyceae</taxon>
        <taxon>Rhodymeniophycidae</taxon>
        <taxon>Ceramiales</taxon>
        <taxon>Rhodomelaceae</taxon>
        <taxon>Polysiphonioideae</taxon>
        <taxon>Polysiphonia</taxon>
    </lineage>
</organism>
<protein>
    <submittedName>
        <fullName evidence="1">Uncharacterized protein</fullName>
    </submittedName>
</protein>
<dbReference type="AlphaFoldDB" id="A0A1Z1MEK8"/>
<geneLocation type="chloroplast" evidence="1"/>
<dbReference type="EMBL" id="MF101432">
    <property type="protein sequence ID" value="ARW64265.1"/>
    <property type="molecule type" value="Genomic_DNA"/>
</dbReference>